<dbReference type="Pfam" id="PF16363">
    <property type="entry name" value="GDP_Man_Dehyd"/>
    <property type="match status" value="1"/>
</dbReference>
<evidence type="ECO:0000313" key="7">
    <source>
        <dbReference type="EMBL" id="MPM59520.1"/>
    </source>
</evidence>
<dbReference type="InterPro" id="IPR016040">
    <property type="entry name" value="NAD(P)-bd_dom"/>
</dbReference>
<comment type="caution">
    <text evidence="7">The sequence shown here is derived from an EMBL/GenBank/DDBJ whole genome shotgun (WGS) entry which is preliminary data.</text>
</comment>
<dbReference type="GO" id="GO:0003978">
    <property type="term" value="F:UDP-glucose 4-epimerase activity"/>
    <property type="evidence" value="ECO:0007669"/>
    <property type="project" value="UniProtKB-EC"/>
</dbReference>
<evidence type="ECO:0000256" key="1">
    <source>
        <dbReference type="ARBA" id="ARBA00000083"/>
    </source>
</evidence>
<dbReference type="Gene3D" id="3.40.50.720">
    <property type="entry name" value="NAD(P)-binding Rossmann-like Domain"/>
    <property type="match status" value="1"/>
</dbReference>
<dbReference type="EMBL" id="VSSQ01017333">
    <property type="protein sequence ID" value="MPM59520.1"/>
    <property type="molecule type" value="Genomic_DNA"/>
</dbReference>
<evidence type="ECO:0000256" key="3">
    <source>
        <dbReference type="ARBA" id="ARBA00013189"/>
    </source>
</evidence>
<keyword evidence="4" id="KW-0520">NAD</keyword>
<name>A0A645B247_9ZZZZ</name>
<evidence type="ECO:0000259" key="6">
    <source>
        <dbReference type="Pfam" id="PF16363"/>
    </source>
</evidence>
<reference evidence="7" key="1">
    <citation type="submission" date="2019-08" db="EMBL/GenBank/DDBJ databases">
        <authorList>
            <person name="Kucharzyk K."/>
            <person name="Murdoch R.W."/>
            <person name="Higgins S."/>
            <person name="Loffler F."/>
        </authorList>
    </citation>
    <scope>NUCLEOTIDE SEQUENCE</scope>
</reference>
<evidence type="ECO:0000256" key="4">
    <source>
        <dbReference type="ARBA" id="ARBA00023027"/>
    </source>
</evidence>
<accession>A0A645B247</accession>
<protein>
    <recommendedName>
        <fullName evidence="3">UDP-glucose 4-epimerase</fullName>
        <ecNumber evidence="3">5.1.3.2</ecNumber>
    </recommendedName>
</protein>
<dbReference type="EC" id="5.1.3.2" evidence="3"/>
<comment type="cofactor">
    <cofactor evidence="2">
        <name>NAD(+)</name>
        <dbReference type="ChEBI" id="CHEBI:57540"/>
    </cofactor>
</comment>
<evidence type="ECO:0000256" key="5">
    <source>
        <dbReference type="ARBA" id="ARBA00023235"/>
    </source>
</evidence>
<dbReference type="AlphaFoldDB" id="A0A645B247"/>
<evidence type="ECO:0000256" key="2">
    <source>
        <dbReference type="ARBA" id="ARBA00001911"/>
    </source>
</evidence>
<keyword evidence="5 7" id="KW-0413">Isomerase</keyword>
<dbReference type="Gene3D" id="3.90.25.10">
    <property type="entry name" value="UDP-galactose 4-epimerase, domain 1"/>
    <property type="match status" value="1"/>
</dbReference>
<organism evidence="7">
    <name type="scientific">bioreactor metagenome</name>
    <dbReference type="NCBI Taxonomy" id="1076179"/>
    <lineage>
        <taxon>unclassified sequences</taxon>
        <taxon>metagenomes</taxon>
        <taxon>ecological metagenomes</taxon>
    </lineage>
</organism>
<dbReference type="PANTHER" id="PTHR43725:SF47">
    <property type="entry name" value="UDP-GLUCOSE 4-EPIMERASE"/>
    <property type="match status" value="1"/>
</dbReference>
<dbReference type="GO" id="GO:0006012">
    <property type="term" value="P:galactose metabolic process"/>
    <property type="evidence" value="ECO:0007669"/>
    <property type="project" value="InterPro"/>
</dbReference>
<dbReference type="InterPro" id="IPR005886">
    <property type="entry name" value="UDP_G4E"/>
</dbReference>
<feature type="domain" description="NAD(P)-binding" evidence="6">
    <location>
        <begin position="4"/>
        <end position="323"/>
    </location>
</feature>
<dbReference type="NCBIfam" id="TIGR01179">
    <property type="entry name" value="galE"/>
    <property type="match status" value="1"/>
</dbReference>
<dbReference type="PRINTS" id="PR01713">
    <property type="entry name" value="NUCEPIMERASE"/>
</dbReference>
<dbReference type="InterPro" id="IPR036291">
    <property type="entry name" value="NAD(P)-bd_dom_sf"/>
</dbReference>
<proteinExistence type="predicted"/>
<dbReference type="GO" id="GO:0005829">
    <property type="term" value="C:cytosol"/>
    <property type="evidence" value="ECO:0007669"/>
    <property type="project" value="TreeGrafter"/>
</dbReference>
<sequence>MKILVTGGTGYIGSHTAVELINSGYEVVIADNLYNSEENIKNKIEAITGKKVALYVCDIADKEAMKRVFGENEIGAVIHFAAYKAVGESCQKPLMYYENNIAGTLSLCESMSRAGCRTLVFSSSATVYGTSQKLPFTEDSPVSSTNPYGTTKMINETLLGDLHKFAPDWNISLLRYFNPIGAHESGLIGEKPNGIPNNIMPYICLVANGTLPKLNVFGNDYNTPDGTGVRDYIHVVDLAKGHIAALEAMKGKSGYFDIFNLGTGNGFSVLQLVNAFEKANGIKIPYQICARRPGDIASSYADASKALRVLGWKAERDIYDMVKSSWNFYSQSAEK</sequence>
<dbReference type="NCBIfam" id="NF007956">
    <property type="entry name" value="PRK10675.1"/>
    <property type="match status" value="1"/>
</dbReference>
<gene>
    <name evidence="7" type="primary">lnpD_4</name>
    <name evidence="7" type="ORF">SDC9_106364</name>
</gene>
<dbReference type="CDD" id="cd05247">
    <property type="entry name" value="UDP_G4E_1_SDR_e"/>
    <property type="match status" value="1"/>
</dbReference>
<dbReference type="PANTHER" id="PTHR43725">
    <property type="entry name" value="UDP-GLUCOSE 4-EPIMERASE"/>
    <property type="match status" value="1"/>
</dbReference>
<comment type="catalytic activity">
    <reaction evidence="1">
        <text>UDP-alpha-D-glucose = UDP-alpha-D-galactose</text>
        <dbReference type="Rhea" id="RHEA:22168"/>
        <dbReference type="ChEBI" id="CHEBI:58885"/>
        <dbReference type="ChEBI" id="CHEBI:66914"/>
        <dbReference type="EC" id="5.1.3.2"/>
    </reaction>
</comment>
<dbReference type="SUPFAM" id="SSF51735">
    <property type="entry name" value="NAD(P)-binding Rossmann-fold domains"/>
    <property type="match status" value="1"/>
</dbReference>